<dbReference type="AlphaFoldDB" id="A0ABD3AEL6"/>
<reference evidence="1 2" key="1">
    <citation type="submission" date="2024-11" db="EMBL/GenBank/DDBJ databases">
        <title>A near-complete genome assembly of Cinchona calisaya.</title>
        <authorList>
            <person name="Lian D.C."/>
            <person name="Zhao X.W."/>
            <person name="Wei L."/>
        </authorList>
    </citation>
    <scope>NUCLEOTIDE SEQUENCE [LARGE SCALE GENOMIC DNA]</scope>
    <source>
        <tissue evidence="1">Nenye</tissue>
    </source>
</reference>
<keyword evidence="2" id="KW-1185">Reference proteome</keyword>
<gene>
    <name evidence="1" type="ORF">ACH5RR_009494</name>
</gene>
<dbReference type="Proteomes" id="UP001630127">
    <property type="component" value="Unassembled WGS sequence"/>
</dbReference>
<protein>
    <recommendedName>
        <fullName evidence="3">Reverse transcriptase</fullName>
    </recommendedName>
</protein>
<dbReference type="EMBL" id="JBJUIK010000004">
    <property type="protein sequence ID" value="KAL3530172.1"/>
    <property type="molecule type" value="Genomic_DNA"/>
</dbReference>
<evidence type="ECO:0008006" key="3">
    <source>
        <dbReference type="Google" id="ProtNLM"/>
    </source>
</evidence>
<sequence>MSMMGKLQFFLGFQIYQTKEGTFITQATYTRELFKRFGIEDSKQVGIPLCTTIKLDKDDEGNKVDEGLDDHLTLLAVHSSYSDGCLEAYSSFGHPNNPPC</sequence>
<comment type="caution">
    <text evidence="1">The sequence shown here is derived from an EMBL/GenBank/DDBJ whole genome shotgun (WGS) entry which is preliminary data.</text>
</comment>
<proteinExistence type="predicted"/>
<evidence type="ECO:0000313" key="2">
    <source>
        <dbReference type="Proteomes" id="UP001630127"/>
    </source>
</evidence>
<name>A0ABD3AEL6_9GENT</name>
<accession>A0ABD3AEL6</accession>
<organism evidence="1 2">
    <name type="scientific">Cinchona calisaya</name>
    <dbReference type="NCBI Taxonomy" id="153742"/>
    <lineage>
        <taxon>Eukaryota</taxon>
        <taxon>Viridiplantae</taxon>
        <taxon>Streptophyta</taxon>
        <taxon>Embryophyta</taxon>
        <taxon>Tracheophyta</taxon>
        <taxon>Spermatophyta</taxon>
        <taxon>Magnoliopsida</taxon>
        <taxon>eudicotyledons</taxon>
        <taxon>Gunneridae</taxon>
        <taxon>Pentapetalae</taxon>
        <taxon>asterids</taxon>
        <taxon>lamiids</taxon>
        <taxon>Gentianales</taxon>
        <taxon>Rubiaceae</taxon>
        <taxon>Cinchonoideae</taxon>
        <taxon>Cinchoneae</taxon>
        <taxon>Cinchona</taxon>
    </lineage>
</organism>
<evidence type="ECO:0000313" key="1">
    <source>
        <dbReference type="EMBL" id="KAL3530172.1"/>
    </source>
</evidence>